<gene>
    <name evidence="2" type="ORF">Ani05nite_72400</name>
</gene>
<name>A0A919MQJ1_9ACTN</name>
<evidence type="ECO:0000256" key="1">
    <source>
        <dbReference type="SAM" id="SignalP"/>
    </source>
</evidence>
<evidence type="ECO:0000313" key="3">
    <source>
        <dbReference type="Proteomes" id="UP000647172"/>
    </source>
</evidence>
<feature type="chain" id="PRO_5036825896" description="Secreted protein" evidence="1">
    <location>
        <begin position="28"/>
        <end position="183"/>
    </location>
</feature>
<organism evidence="2 3">
    <name type="scientific">Actinoplanes nipponensis</name>
    <dbReference type="NCBI Taxonomy" id="135950"/>
    <lineage>
        <taxon>Bacteria</taxon>
        <taxon>Bacillati</taxon>
        <taxon>Actinomycetota</taxon>
        <taxon>Actinomycetes</taxon>
        <taxon>Micromonosporales</taxon>
        <taxon>Micromonosporaceae</taxon>
        <taxon>Actinoplanes</taxon>
    </lineage>
</organism>
<dbReference type="EMBL" id="BOMQ01000088">
    <property type="protein sequence ID" value="GIE53706.1"/>
    <property type="molecule type" value="Genomic_DNA"/>
</dbReference>
<feature type="signal peptide" evidence="1">
    <location>
        <begin position="1"/>
        <end position="27"/>
    </location>
</feature>
<protein>
    <recommendedName>
        <fullName evidence="4">Secreted protein</fullName>
    </recommendedName>
</protein>
<evidence type="ECO:0000313" key="2">
    <source>
        <dbReference type="EMBL" id="GIE53706.1"/>
    </source>
</evidence>
<sequence>MDARFSRLVVAGAVLAAGLGGGAPASAAVTYDPEAHTGFVGAADVRRAFGWTPATLTARAGRLAFDHDFWTDDTYSAVCGGRTYPLVHHREFGRYELTEAVVRRDRPRSSTGYGDGVTGFRLTGASSGISGTSVGPAVGRPCPADLGAAPGSTIVKLRLVSSATGWALAVSSGQVRRELVTSR</sequence>
<dbReference type="AlphaFoldDB" id="A0A919MQJ1"/>
<dbReference type="RefSeq" id="WP_203775949.1">
    <property type="nucleotide sequence ID" value="NZ_BAAAYJ010000063.1"/>
</dbReference>
<accession>A0A919MQJ1</accession>
<dbReference type="Proteomes" id="UP000647172">
    <property type="component" value="Unassembled WGS sequence"/>
</dbReference>
<reference evidence="2" key="1">
    <citation type="submission" date="2021-01" db="EMBL/GenBank/DDBJ databases">
        <title>Whole genome shotgun sequence of Actinoplanes nipponensis NBRC 14063.</title>
        <authorList>
            <person name="Komaki H."/>
            <person name="Tamura T."/>
        </authorList>
    </citation>
    <scope>NUCLEOTIDE SEQUENCE</scope>
    <source>
        <strain evidence="2">NBRC 14063</strain>
    </source>
</reference>
<keyword evidence="3" id="KW-1185">Reference proteome</keyword>
<keyword evidence="1" id="KW-0732">Signal</keyword>
<comment type="caution">
    <text evidence="2">The sequence shown here is derived from an EMBL/GenBank/DDBJ whole genome shotgun (WGS) entry which is preliminary data.</text>
</comment>
<evidence type="ECO:0008006" key="4">
    <source>
        <dbReference type="Google" id="ProtNLM"/>
    </source>
</evidence>
<proteinExistence type="predicted"/>